<comment type="similarity">
    <text evidence="1">Belongs to the V-ATPase E subunit family.</text>
</comment>
<sequence length="198" mass="22492">MTGLDKILDEIKLKGQQKAKKIDEEAQKLSSEILQKAELALAQQKEEFAKQNEKFEKLELEKGLSSALSQKNKEILKSKQELIVEVIEDAKKYISNLDKDKSNEFWGKIAAKYAHKEDGIIKLNSKIQDQDKAEFVDSLNKALEQNSKGKLTLSDDTIKSDTGFVMIYGDVEENCTLDAVMDNNQELLQDKLNEYLFG</sequence>
<dbReference type="InterPro" id="IPR038495">
    <property type="entry name" value="ATPase_E_C"/>
</dbReference>
<evidence type="ECO:0008006" key="7">
    <source>
        <dbReference type="Google" id="ProtNLM"/>
    </source>
</evidence>
<dbReference type="InterPro" id="IPR002842">
    <property type="entry name" value="ATPase_V1_Esu"/>
</dbReference>
<dbReference type="OrthoDB" id="1734087at2"/>
<dbReference type="EMBL" id="VJXW01000014">
    <property type="protein sequence ID" value="TRW24163.1"/>
    <property type="molecule type" value="Genomic_DNA"/>
</dbReference>
<evidence type="ECO:0000256" key="4">
    <source>
        <dbReference type="SAM" id="Coils"/>
    </source>
</evidence>
<feature type="coiled-coil region" evidence="4">
    <location>
        <begin position="34"/>
        <end position="61"/>
    </location>
</feature>
<evidence type="ECO:0000313" key="5">
    <source>
        <dbReference type="EMBL" id="TRW24163.1"/>
    </source>
</evidence>
<dbReference type="SUPFAM" id="SSF160527">
    <property type="entry name" value="V-type ATPase subunit E-like"/>
    <property type="match status" value="1"/>
</dbReference>
<evidence type="ECO:0000256" key="2">
    <source>
        <dbReference type="ARBA" id="ARBA00022448"/>
    </source>
</evidence>
<dbReference type="Gene3D" id="3.30.2320.30">
    <property type="entry name" value="ATP synthase, E subunit, C-terminal"/>
    <property type="match status" value="1"/>
</dbReference>
<protein>
    <recommendedName>
        <fullName evidence="7">V-type proton ATPase subunit E</fullName>
    </recommendedName>
</protein>
<dbReference type="Proteomes" id="UP000319424">
    <property type="component" value="Unassembled WGS sequence"/>
</dbReference>
<dbReference type="AlphaFoldDB" id="A0A552V115"/>
<dbReference type="Pfam" id="PF01991">
    <property type="entry name" value="vATP-synt_E"/>
    <property type="match status" value="1"/>
</dbReference>
<gene>
    <name evidence="5" type="ORF">FL857_08750</name>
</gene>
<dbReference type="RefSeq" id="WP_144398512.1">
    <property type="nucleotide sequence ID" value="NZ_VJXW01000014.1"/>
</dbReference>
<evidence type="ECO:0000313" key="6">
    <source>
        <dbReference type="Proteomes" id="UP000319424"/>
    </source>
</evidence>
<keyword evidence="4" id="KW-0175">Coiled coil</keyword>
<name>A0A552V115_9FIRM</name>
<comment type="caution">
    <text evidence="5">The sequence shown here is derived from an EMBL/GenBank/DDBJ whole genome shotgun (WGS) entry which is preliminary data.</text>
</comment>
<proteinExistence type="inferred from homology"/>
<dbReference type="GO" id="GO:0033178">
    <property type="term" value="C:proton-transporting two-sector ATPase complex, catalytic domain"/>
    <property type="evidence" value="ECO:0007669"/>
    <property type="project" value="InterPro"/>
</dbReference>
<evidence type="ECO:0000256" key="1">
    <source>
        <dbReference type="ARBA" id="ARBA00005901"/>
    </source>
</evidence>
<reference evidence="5 6" key="1">
    <citation type="submission" date="2019-07" db="EMBL/GenBank/DDBJ databases">
        <title>Criibacterium bergeronii gen. nov., sp. nov. isolated from human clinical samples.</title>
        <authorList>
            <person name="Maheux A.F."/>
            <person name="Boudreau D.K."/>
            <person name="Berube E."/>
            <person name="Brodeur S."/>
            <person name="Bernard K.A."/>
            <person name="Abed J.Y."/>
            <person name="Ducrey E."/>
            <person name="Guay E.F."/>
            <person name="Raymond F."/>
            <person name="Corbeil J."/>
            <person name="Domingo M.-C."/>
            <person name="Roy P.H."/>
            <person name="Boissinot M."/>
            <person name="Tocheva E.I."/>
            <person name="Omar R.F."/>
        </authorList>
    </citation>
    <scope>NUCLEOTIDE SEQUENCE [LARGE SCALE GENOMIC DNA]</scope>
    <source>
        <strain evidence="5 6">CCRI-24246</strain>
    </source>
</reference>
<evidence type="ECO:0000256" key="3">
    <source>
        <dbReference type="ARBA" id="ARBA00023065"/>
    </source>
</evidence>
<keyword evidence="2" id="KW-0813">Transport</keyword>
<accession>A0A552V115</accession>
<dbReference type="GO" id="GO:0046961">
    <property type="term" value="F:proton-transporting ATPase activity, rotational mechanism"/>
    <property type="evidence" value="ECO:0007669"/>
    <property type="project" value="InterPro"/>
</dbReference>
<organism evidence="5 6">
    <name type="scientific">Criibacterium bergeronii</name>
    <dbReference type="NCBI Taxonomy" id="1871336"/>
    <lineage>
        <taxon>Bacteria</taxon>
        <taxon>Bacillati</taxon>
        <taxon>Bacillota</taxon>
        <taxon>Clostridia</taxon>
        <taxon>Peptostreptococcales</taxon>
        <taxon>Filifactoraceae</taxon>
        <taxon>Criibacterium</taxon>
    </lineage>
</organism>
<keyword evidence="3" id="KW-0406">Ion transport</keyword>